<keyword evidence="2" id="KW-1185">Reference proteome</keyword>
<proteinExistence type="predicted"/>
<dbReference type="STRING" id="1108045.GORHZ_037_00360"/>
<dbReference type="Proteomes" id="UP000008363">
    <property type="component" value="Unassembled WGS sequence"/>
</dbReference>
<name>K6UZ32_9ACTN</name>
<accession>K6UZ32</accession>
<evidence type="ECO:0008006" key="3">
    <source>
        <dbReference type="Google" id="ProtNLM"/>
    </source>
</evidence>
<protein>
    <recommendedName>
        <fullName evidence="3">DUF1990 domain-containing protein</fullName>
    </recommendedName>
</protein>
<dbReference type="AlphaFoldDB" id="K6UZ32"/>
<dbReference type="eggNOG" id="COG3832">
    <property type="taxonomic scope" value="Bacteria"/>
</dbReference>
<evidence type="ECO:0000313" key="2">
    <source>
        <dbReference type="Proteomes" id="UP000008363"/>
    </source>
</evidence>
<comment type="caution">
    <text evidence="1">The sequence shown here is derived from an EMBL/GenBank/DDBJ whole genome shotgun (WGS) entry which is preliminary data.</text>
</comment>
<gene>
    <name evidence="1" type="ORF">GORHZ_037_00360</name>
</gene>
<evidence type="ECO:0000313" key="1">
    <source>
        <dbReference type="EMBL" id="GAB88728.1"/>
    </source>
</evidence>
<sequence>MVGVLAVLGLFAAAGAIVLYGLATKPNRFAVRELGLDEIDDYLDRKASFAIKIVETTPLPRKEVWERLTEAEYLTTLPFLRGPSWAPDTGDPDGDWHSVRVGSERSMSGTILSVGQRVVEVVDGERLTLTGTGVSVPFAIKNFAERFTIVDGARSRTVTVIWEIGGSPRWIGFLPWRWGAPFMRPILGFVLRHVLRLKPFRRPSVDHPAA</sequence>
<reference evidence="1 2" key="1">
    <citation type="submission" date="2012-08" db="EMBL/GenBank/DDBJ databases">
        <title>Whole genome shotgun sequence of Gordonia rhizosphera NBRC 16068.</title>
        <authorList>
            <person name="Takarada H."/>
            <person name="Isaki S."/>
            <person name="Hosoyama A."/>
            <person name="Tsuchikane K."/>
            <person name="Katsumata H."/>
            <person name="Baba S."/>
            <person name="Ohji S."/>
            <person name="Yamazaki S."/>
            <person name="Fujita N."/>
        </authorList>
    </citation>
    <scope>NUCLEOTIDE SEQUENCE [LARGE SCALE GENOMIC DNA]</scope>
    <source>
        <strain evidence="1 2">NBRC 16068</strain>
    </source>
</reference>
<organism evidence="1 2">
    <name type="scientific">Gordonia rhizosphera NBRC 16068</name>
    <dbReference type="NCBI Taxonomy" id="1108045"/>
    <lineage>
        <taxon>Bacteria</taxon>
        <taxon>Bacillati</taxon>
        <taxon>Actinomycetota</taxon>
        <taxon>Actinomycetes</taxon>
        <taxon>Mycobacteriales</taxon>
        <taxon>Gordoniaceae</taxon>
        <taxon>Gordonia</taxon>
    </lineage>
</organism>
<dbReference type="EMBL" id="BAHC01000037">
    <property type="protein sequence ID" value="GAB88728.1"/>
    <property type="molecule type" value="Genomic_DNA"/>
</dbReference>